<evidence type="ECO:0000313" key="2">
    <source>
        <dbReference type="EMBL" id="JAI29026.1"/>
    </source>
</evidence>
<sequence>MSIKTSLFRLFLVASLTPLLQLRMAAQITNIKCIVLDKRCVNFTECRLRVVKRDVNEISVYAKILQLPVVNASVQLKFMKKSNGYRPYIGEVNYDGCKFLETQKNPLVKYLYSFIRPYTNVNHTCPINHDIALSNFRIDEKLLNRAGILPTGEYAFFISWTLNSMKCGRTEMFFKHNE</sequence>
<dbReference type="AlphaFoldDB" id="A0A0K8UR15"/>
<reference evidence="2" key="1">
    <citation type="submission" date="2015-06" db="EMBL/GenBank/DDBJ databases">
        <authorList>
            <person name="Hoefler B.C."/>
            <person name="Straight P.D."/>
        </authorList>
    </citation>
    <scope>NUCLEOTIDE SEQUENCE</scope>
</reference>
<accession>A0A0K8UR15</accession>
<evidence type="ECO:0000256" key="1">
    <source>
        <dbReference type="SAM" id="SignalP"/>
    </source>
</evidence>
<proteinExistence type="predicted"/>
<dbReference type="PANTHER" id="PTHR20898:SF0">
    <property type="entry name" value="DAEDALUS ON 3-RELATED"/>
    <property type="match status" value="1"/>
</dbReference>
<dbReference type="Pfam" id="PF06477">
    <property type="entry name" value="DUF1091"/>
    <property type="match status" value="1"/>
</dbReference>
<dbReference type="SMART" id="SM00697">
    <property type="entry name" value="DM8"/>
    <property type="match status" value="1"/>
</dbReference>
<dbReference type="InterPro" id="IPR010512">
    <property type="entry name" value="DUF1091"/>
</dbReference>
<dbReference type="PANTHER" id="PTHR20898">
    <property type="entry name" value="DAEDALUS ON 3-RELATED-RELATED"/>
    <property type="match status" value="1"/>
</dbReference>
<gene>
    <name evidence="2" type="ORF">c0_g1_i1</name>
</gene>
<dbReference type="OrthoDB" id="7941213at2759"/>
<dbReference type="EMBL" id="GDHF01023288">
    <property type="protein sequence ID" value="JAI29026.1"/>
    <property type="molecule type" value="Transcribed_RNA"/>
</dbReference>
<protein>
    <recommendedName>
        <fullName evidence="3">MD-2-related lipid-recognition domain-containing protein</fullName>
    </recommendedName>
</protein>
<keyword evidence="1" id="KW-0732">Signal</keyword>
<name>A0A0K8UR15_BACLA</name>
<feature type="chain" id="PRO_5005521313" description="MD-2-related lipid-recognition domain-containing protein" evidence="1">
    <location>
        <begin position="26"/>
        <end position="178"/>
    </location>
</feature>
<organism evidence="2">
    <name type="scientific">Bactrocera latifrons</name>
    <name type="common">Malaysian fruit fly</name>
    <name type="synonym">Chaetodacus latifrons</name>
    <dbReference type="NCBI Taxonomy" id="174628"/>
    <lineage>
        <taxon>Eukaryota</taxon>
        <taxon>Metazoa</taxon>
        <taxon>Ecdysozoa</taxon>
        <taxon>Arthropoda</taxon>
        <taxon>Hexapoda</taxon>
        <taxon>Insecta</taxon>
        <taxon>Pterygota</taxon>
        <taxon>Neoptera</taxon>
        <taxon>Endopterygota</taxon>
        <taxon>Diptera</taxon>
        <taxon>Brachycera</taxon>
        <taxon>Muscomorpha</taxon>
        <taxon>Tephritoidea</taxon>
        <taxon>Tephritidae</taxon>
        <taxon>Bactrocera</taxon>
        <taxon>Bactrocera</taxon>
    </lineage>
</organism>
<evidence type="ECO:0008006" key="3">
    <source>
        <dbReference type="Google" id="ProtNLM"/>
    </source>
</evidence>
<feature type="signal peptide" evidence="1">
    <location>
        <begin position="1"/>
        <end position="25"/>
    </location>
</feature>